<protein>
    <submittedName>
        <fullName evidence="1">Uncharacterized protein</fullName>
    </submittedName>
</protein>
<comment type="caution">
    <text evidence="1">The sequence shown here is derived from an EMBL/GenBank/DDBJ whole genome shotgun (WGS) entry which is preliminary data.</text>
</comment>
<name>A0A317SQK2_9PEZI</name>
<keyword evidence="2" id="KW-1185">Reference proteome</keyword>
<sequence length="73" mass="8394">MAPVPGECWKYYIRSGKKVNATFYCHWCWACIATQTERICTEKPQEYGRLILTVEEESRLVEVDKGVFGSSSL</sequence>
<dbReference type="AlphaFoldDB" id="A0A317SQK2"/>
<reference evidence="1 2" key="1">
    <citation type="submission" date="2018-03" db="EMBL/GenBank/DDBJ databases">
        <title>Genomes of Pezizomycetes fungi and the evolution of truffles.</title>
        <authorList>
            <person name="Murat C."/>
            <person name="Payen T."/>
            <person name="Noel B."/>
            <person name="Kuo A."/>
            <person name="Martin F.M."/>
        </authorList>
    </citation>
    <scope>NUCLEOTIDE SEQUENCE [LARGE SCALE GENOMIC DNA]</scope>
    <source>
        <strain evidence="1">091103-1</strain>
    </source>
</reference>
<evidence type="ECO:0000313" key="2">
    <source>
        <dbReference type="Proteomes" id="UP000246991"/>
    </source>
</evidence>
<organism evidence="1 2">
    <name type="scientific">Tuber magnatum</name>
    <name type="common">white Piedmont truffle</name>
    <dbReference type="NCBI Taxonomy" id="42249"/>
    <lineage>
        <taxon>Eukaryota</taxon>
        <taxon>Fungi</taxon>
        <taxon>Dikarya</taxon>
        <taxon>Ascomycota</taxon>
        <taxon>Pezizomycotina</taxon>
        <taxon>Pezizomycetes</taxon>
        <taxon>Pezizales</taxon>
        <taxon>Tuberaceae</taxon>
        <taxon>Tuber</taxon>
    </lineage>
</organism>
<gene>
    <name evidence="1" type="ORF">C7212DRAFT_324852</name>
</gene>
<accession>A0A317SQK2</accession>
<proteinExistence type="predicted"/>
<dbReference type="EMBL" id="PYWC01000046">
    <property type="protein sequence ID" value="PWW75421.1"/>
    <property type="molecule type" value="Genomic_DNA"/>
</dbReference>
<evidence type="ECO:0000313" key="1">
    <source>
        <dbReference type="EMBL" id="PWW75421.1"/>
    </source>
</evidence>
<dbReference type="Proteomes" id="UP000246991">
    <property type="component" value="Unassembled WGS sequence"/>
</dbReference>